<keyword evidence="18 29" id="KW-1133">Transmembrane helix</keyword>
<keyword evidence="16" id="KW-0862">Zinc</keyword>
<dbReference type="GO" id="GO:0003677">
    <property type="term" value="F:DNA binding"/>
    <property type="evidence" value="ECO:0007669"/>
    <property type="project" value="UniProtKB-KW"/>
</dbReference>
<evidence type="ECO:0000256" key="14">
    <source>
        <dbReference type="ARBA" id="ARBA00022771"/>
    </source>
</evidence>
<feature type="active site" description="Proton acceptor" evidence="24">
    <location>
        <position position="306"/>
    </location>
</feature>
<dbReference type="GO" id="GO:0032329">
    <property type="term" value="P:serine transport"/>
    <property type="evidence" value="ECO:0007669"/>
    <property type="project" value="TreeGrafter"/>
</dbReference>
<feature type="transmembrane region" description="Helical" evidence="29">
    <location>
        <begin position="670"/>
        <end position="692"/>
    </location>
</feature>
<evidence type="ECO:0000256" key="10">
    <source>
        <dbReference type="ARBA" id="ARBA00022722"/>
    </source>
</evidence>
<dbReference type="AlphaFoldDB" id="A0AAV1HGH4"/>
<evidence type="ECO:0000256" key="8">
    <source>
        <dbReference type="ARBA" id="ARBA00022490"/>
    </source>
</evidence>
<keyword evidence="8" id="KW-0963">Cytoplasm</keyword>
<evidence type="ECO:0000256" key="26">
    <source>
        <dbReference type="PIRSR" id="PIRSR604808-3"/>
    </source>
</evidence>
<feature type="active site" evidence="24">
    <location>
        <position position="141"/>
    </location>
</feature>
<sequence length="1069" mass="118392">MKVVTWNINGIRTFRSGIKKALDSLDADIICVQETKVTRDLLEERTAIVEGYNSYFSFSRGRSGYSGVATFCKDSATPFAAEEGLTGLLTSHEGAVGCYGDQADFCSEELQLLDNEGRAVITQHNIKFQDQEQIVTVINVYCPRADPEKPERKQFKLQFYKLLQCRAEALLKDGSHVIVLGDINTSHRQIDHCDPSDIEDFSENPGRKWLNRFLHGGGQKEEGKDEEPDEESEVTSTDSTHSGKFVDTFRYFHPTRTNAFTCWSTLTGARQTNYGTRIDYIFADRQLAREQFVDADIMPEVEGSDHCPVLGKLSCSLIPCSKPPPLCTRYLPEFVGKQQKLSRFLVKVDQKPTQPEPREAIPGSQEEEERRENLNPAGAGKKRLLTSDAAAPKGKKAKTVKTSSKPQGSLLNFFKPKLSNVSSSEKPLDLGGVTSTQNSQKASLKSEEVSSVTNTEPERTELVLEDSVKLSTTEENGKQVKSKQPSEGNKKGASSGFWKSVLHGPPAPPPCKVHGEPCVLRTVKKEGPNMGKQFFVCCRPQGHASNPEARCNFFIHPFVRLLPESQVKRDQDSSSQVKAKPPKSVKVTIPVSKMELQKMNGHSRDDGFDNLEAGAERDEFLPHKTGVKKEMHFTDFEGKTSFGMSIFNLSNAIMGSGILGLAYAMSNTGIILFIILLVSIAILSAYSIHLLLRSAGVVGIRAYEQLGNRAFGHPGKMLAACIITVHNVGAMSSYLFIVKSELPLVIQAFLSKHENTGEWFLNGNYLIIIVSACIILPLALMKQLGYLGYTSGFSLSCMVFFLISVIYKKFNIPCPLDDEHGNLTEFIDNHIVSNVTDDSCEAKLITINPQTAYTIPILAFAFVCHPEVLPIYTELRDATKKRMQKVANFSILAMFVMYLLTALFGYLTFFGSVESELLHTYNRAGPLDVLVLCVRLAVLVAVTLTVPVVLFPIRRALLQIFFPDKPFHWAIHIGIAFSLLFVVNLLVIFVPSIRDIFGIIGATSAPSLIFILPGIFYIRIVPDEQEPLLSRPKLQAAGFAAMGFVFMVMSLSFIIIDWVNGESRSGGAH</sequence>
<evidence type="ECO:0000259" key="30">
    <source>
        <dbReference type="PROSITE" id="PS51999"/>
    </source>
</evidence>
<dbReference type="PANTHER" id="PTHR22950">
    <property type="entry name" value="AMINO ACID TRANSPORTER"/>
    <property type="match status" value="1"/>
</dbReference>
<dbReference type="InterPro" id="IPR004808">
    <property type="entry name" value="AP_endonuc_1"/>
</dbReference>
<dbReference type="SUPFAM" id="SSF56219">
    <property type="entry name" value="DNase I-like"/>
    <property type="match status" value="1"/>
</dbReference>
<evidence type="ECO:0000256" key="6">
    <source>
        <dbReference type="ARBA" id="ARBA00012115"/>
    </source>
</evidence>
<evidence type="ECO:0000256" key="20">
    <source>
        <dbReference type="ARBA" id="ARBA00023128"/>
    </source>
</evidence>
<feature type="transmembrane region" description="Helical" evidence="29">
    <location>
        <begin position="717"/>
        <end position="738"/>
    </location>
</feature>
<evidence type="ECO:0000256" key="1">
    <source>
        <dbReference type="ARBA" id="ARBA00000493"/>
    </source>
</evidence>
<dbReference type="PROSITE" id="PS51999">
    <property type="entry name" value="ZF_GRF"/>
    <property type="match status" value="1"/>
</dbReference>
<feature type="transmembrane region" description="Helical" evidence="29">
    <location>
        <begin position="970"/>
        <end position="990"/>
    </location>
</feature>
<reference evidence="31" key="1">
    <citation type="submission" date="2023-08" db="EMBL/GenBank/DDBJ databases">
        <authorList>
            <person name="Alioto T."/>
            <person name="Alioto T."/>
            <person name="Gomez Garrido J."/>
        </authorList>
    </citation>
    <scope>NUCLEOTIDE SEQUENCE</scope>
</reference>
<dbReference type="EC" id="3.1.11.2" evidence="6"/>
<dbReference type="Pfam" id="PF03372">
    <property type="entry name" value="Exo_endo_phos"/>
    <property type="match status" value="1"/>
</dbReference>
<comment type="subcellular location">
    <subcellularLocation>
        <location evidence="3">Membrane</location>
        <topology evidence="3">Multi-pass membrane protein</topology>
    </subcellularLocation>
    <subcellularLocation>
        <location evidence="4">Mitochondrion</location>
    </subcellularLocation>
</comment>
<evidence type="ECO:0000256" key="13">
    <source>
        <dbReference type="ARBA" id="ARBA00022763"/>
    </source>
</evidence>
<evidence type="ECO:0000313" key="31">
    <source>
        <dbReference type="EMBL" id="CAJ1084690.1"/>
    </source>
</evidence>
<dbReference type="GO" id="GO:0008311">
    <property type="term" value="F:double-stranded DNA 3'-5' DNA exonuclease activity"/>
    <property type="evidence" value="ECO:0007669"/>
    <property type="project" value="UniProtKB-EC"/>
</dbReference>
<keyword evidence="12" id="KW-0255">Endonuclease</keyword>
<dbReference type="Gene3D" id="3.60.10.10">
    <property type="entry name" value="Endonuclease/exonuclease/phosphatase"/>
    <property type="match status" value="1"/>
</dbReference>
<dbReference type="GO" id="GO:0006281">
    <property type="term" value="P:DNA repair"/>
    <property type="evidence" value="ECO:0007669"/>
    <property type="project" value="UniProtKB-KW"/>
</dbReference>
<feature type="site" description="Interaction with DNA substrate" evidence="26">
    <location>
        <position position="306"/>
    </location>
</feature>
<feature type="compositionally biased region" description="Polar residues" evidence="28">
    <location>
        <begin position="433"/>
        <end position="455"/>
    </location>
</feature>
<keyword evidence="19" id="KW-0238">DNA-binding</keyword>
<evidence type="ECO:0000256" key="9">
    <source>
        <dbReference type="ARBA" id="ARBA00022692"/>
    </source>
</evidence>
<comment type="cofactor">
    <cofactor evidence="2">
        <name>Mn(2+)</name>
        <dbReference type="ChEBI" id="CHEBI:29035"/>
    </cofactor>
</comment>
<feature type="site" description="Important for catalytic activity" evidence="26">
    <location>
        <position position="279"/>
    </location>
</feature>
<feature type="transmembrane region" description="Helical" evidence="29">
    <location>
        <begin position="1039"/>
        <end position="1059"/>
    </location>
</feature>
<gene>
    <name evidence="31" type="ORF">XNOV1_A014944</name>
</gene>
<feature type="compositionally biased region" description="Polar residues" evidence="28">
    <location>
        <begin position="400"/>
        <end position="410"/>
    </location>
</feature>
<dbReference type="GO" id="GO:0005634">
    <property type="term" value="C:nucleus"/>
    <property type="evidence" value="ECO:0007669"/>
    <property type="project" value="UniProtKB-ARBA"/>
</dbReference>
<dbReference type="PROSITE" id="PS51435">
    <property type="entry name" value="AP_NUCLEASE_F1_4"/>
    <property type="match status" value="1"/>
</dbReference>
<keyword evidence="11 25" id="KW-0479">Metal-binding</keyword>
<evidence type="ECO:0000256" key="11">
    <source>
        <dbReference type="ARBA" id="ARBA00022723"/>
    </source>
</evidence>
<evidence type="ECO:0000256" key="29">
    <source>
        <dbReference type="SAM" id="Phobius"/>
    </source>
</evidence>
<dbReference type="InterPro" id="IPR036691">
    <property type="entry name" value="Endo/exonu/phosph_ase_sf"/>
</dbReference>
<evidence type="ECO:0000313" key="32">
    <source>
        <dbReference type="Proteomes" id="UP001178508"/>
    </source>
</evidence>
<feature type="binding site" evidence="25">
    <location>
        <position position="7"/>
    </location>
    <ligand>
        <name>Mg(2+)</name>
        <dbReference type="ChEBI" id="CHEBI:18420"/>
        <label>1</label>
    </ligand>
</feature>
<dbReference type="GO" id="GO:0015186">
    <property type="term" value="F:L-glutamine transmembrane transporter activity"/>
    <property type="evidence" value="ECO:0007669"/>
    <property type="project" value="TreeGrafter"/>
</dbReference>
<dbReference type="CDD" id="cd09088">
    <property type="entry name" value="Ape2-like_AP-endo"/>
    <property type="match status" value="1"/>
</dbReference>
<keyword evidence="20" id="KW-0496">Mitochondrion</keyword>
<dbReference type="Pfam" id="PF06839">
    <property type="entry name" value="Zn_ribbon_GRF"/>
    <property type="match status" value="1"/>
</dbReference>
<name>A0AAV1HGH4_XYRNO</name>
<evidence type="ECO:0000256" key="28">
    <source>
        <dbReference type="SAM" id="MobiDB-lite"/>
    </source>
</evidence>
<dbReference type="Pfam" id="PF01490">
    <property type="entry name" value="Aa_trans"/>
    <property type="match status" value="1"/>
</dbReference>
<evidence type="ECO:0000256" key="4">
    <source>
        <dbReference type="ARBA" id="ARBA00004173"/>
    </source>
</evidence>
<feature type="binding site" evidence="25">
    <location>
        <position position="184"/>
    </location>
    <ligand>
        <name>Mg(2+)</name>
        <dbReference type="ChEBI" id="CHEBI:18420"/>
        <label>1</label>
    </ligand>
</feature>
<feature type="site" description="Transition state stabilizer" evidence="26">
    <location>
        <position position="184"/>
    </location>
</feature>
<evidence type="ECO:0000256" key="16">
    <source>
        <dbReference type="ARBA" id="ARBA00022833"/>
    </source>
</evidence>
<evidence type="ECO:0000256" key="5">
    <source>
        <dbReference type="ARBA" id="ARBA00007092"/>
    </source>
</evidence>
<feature type="compositionally biased region" description="Acidic residues" evidence="28">
    <location>
        <begin position="224"/>
        <end position="233"/>
    </location>
</feature>
<feature type="binding site" evidence="25">
    <location>
        <position position="306"/>
    </location>
    <ligand>
        <name>Mg(2+)</name>
        <dbReference type="ChEBI" id="CHEBI:18420"/>
        <label>1</label>
    </ligand>
</feature>
<dbReference type="GO" id="GO:0005739">
    <property type="term" value="C:mitochondrion"/>
    <property type="evidence" value="ECO:0007669"/>
    <property type="project" value="UniProtKB-SubCell"/>
</dbReference>
<dbReference type="GO" id="GO:0008270">
    <property type="term" value="F:zinc ion binding"/>
    <property type="evidence" value="ECO:0007669"/>
    <property type="project" value="UniProtKB-KW"/>
</dbReference>
<dbReference type="NCBIfam" id="TIGR00633">
    <property type="entry name" value="xth"/>
    <property type="match status" value="1"/>
</dbReference>
<evidence type="ECO:0000256" key="23">
    <source>
        <dbReference type="ARBA" id="ARBA00023242"/>
    </source>
</evidence>
<keyword evidence="25" id="KW-0464">Manganese</keyword>
<evidence type="ECO:0000256" key="3">
    <source>
        <dbReference type="ARBA" id="ARBA00004141"/>
    </source>
</evidence>
<keyword evidence="23" id="KW-0539">Nucleus</keyword>
<feature type="binding site" evidence="25">
    <location>
        <position position="305"/>
    </location>
    <ligand>
        <name>Mg(2+)</name>
        <dbReference type="ChEBI" id="CHEBI:18420"/>
        <label>1</label>
    </ligand>
</feature>
<dbReference type="InterPro" id="IPR013057">
    <property type="entry name" value="AA_transpt_TM"/>
</dbReference>
<keyword evidence="21 29" id="KW-0472">Membrane</keyword>
<organism evidence="31 32">
    <name type="scientific">Xyrichtys novacula</name>
    <name type="common">Pearly razorfish</name>
    <name type="synonym">Hemipteronotus novacula</name>
    <dbReference type="NCBI Taxonomy" id="13765"/>
    <lineage>
        <taxon>Eukaryota</taxon>
        <taxon>Metazoa</taxon>
        <taxon>Chordata</taxon>
        <taxon>Craniata</taxon>
        <taxon>Vertebrata</taxon>
        <taxon>Euteleostomi</taxon>
        <taxon>Actinopterygii</taxon>
        <taxon>Neopterygii</taxon>
        <taxon>Teleostei</taxon>
        <taxon>Neoteleostei</taxon>
        <taxon>Acanthomorphata</taxon>
        <taxon>Eupercaria</taxon>
        <taxon>Labriformes</taxon>
        <taxon>Labridae</taxon>
        <taxon>Xyrichtys</taxon>
    </lineage>
</organism>
<comment type="similarity">
    <text evidence="5">Belongs to the DNA repair enzymes AP/ExoA family.</text>
</comment>
<dbReference type="PROSITE" id="PS00726">
    <property type="entry name" value="AP_NUCLEASE_F1_1"/>
    <property type="match status" value="1"/>
</dbReference>
<evidence type="ECO:0000256" key="2">
    <source>
        <dbReference type="ARBA" id="ARBA00001936"/>
    </source>
</evidence>
<evidence type="ECO:0000256" key="7">
    <source>
        <dbReference type="ARBA" id="ARBA00013541"/>
    </source>
</evidence>
<feature type="transmembrane region" description="Helical" evidence="29">
    <location>
        <begin position="996"/>
        <end position="1018"/>
    </location>
</feature>
<feature type="region of interest" description="Disordered" evidence="28">
    <location>
        <begin position="214"/>
        <end position="241"/>
    </location>
</feature>
<evidence type="ECO:0000256" key="18">
    <source>
        <dbReference type="ARBA" id="ARBA00022989"/>
    </source>
</evidence>
<dbReference type="FunFam" id="3.60.10.10:FF:000030">
    <property type="entry name" value="DNA-(apurinic or apyrimidinic site) lyase"/>
    <property type="match status" value="1"/>
</dbReference>
<evidence type="ECO:0000256" key="19">
    <source>
        <dbReference type="ARBA" id="ARBA00023125"/>
    </source>
</evidence>
<dbReference type="InterPro" id="IPR020847">
    <property type="entry name" value="AP_endonuclease_F1_BS"/>
</dbReference>
<keyword evidence="17 25" id="KW-0460">Magnesium</keyword>
<dbReference type="EMBL" id="OY660885">
    <property type="protein sequence ID" value="CAJ1084690.1"/>
    <property type="molecule type" value="Genomic_DNA"/>
</dbReference>
<protein>
    <recommendedName>
        <fullName evidence="7">DNA-(apurinic or apyrimidinic site) endonuclease 2</fullName>
        <ecNumber evidence="6">3.1.11.2</ecNumber>
    </recommendedName>
</protein>
<dbReference type="GO" id="GO:0015187">
    <property type="term" value="F:glycine transmembrane transporter activity"/>
    <property type="evidence" value="ECO:0007669"/>
    <property type="project" value="TreeGrafter"/>
</dbReference>
<feature type="domain" description="GRF-type" evidence="30">
    <location>
        <begin position="511"/>
        <end position="560"/>
    </location>
</feature>
<feature type="binding site" evidence="25">
    <location>
        <position position="34"/>
    </location>
    <ligand>
        <name>Mg(2+)</name>
        <dbReference type="ChEBI" id="CHEBI:18420"/>
        <label>1</label>
    </ligand>
</feature>
<feature type="transmembrane region" description="Helical" evidence="29">
    <location>
        <begin position="759"/>
        <end position="780"/>
    </location>
</feature>
<evidence type="ECO:0000256" key="17">
    <source>
        <dbReference type="ARBA" id="ARBA00022842"/>
    </source>
</evidence>
<keyword evidence="13" id="KW-0227">DNA damage</keyword>
<evidence type="ECO:0000256" key="12">
    <source>
        <dbReference type="ARBA" id="ARBA00022759"/>
    </source>
</evidence>
<evidence type="ECO:0000256" key="22">
    <source>
        <dbReference type="ARBA" id="ARBA00023204"/>
    </source>
</evidence>
<dbReference type="PANTHER" id="PTHR22950:SF665">
    <property type="entry name" value="SODIUM-COUPLED NEUTRAL AMINO ACID TRANSPORTER 3"/>
    <property type="match status" value="1"/>
</dbReference>
<keyword evidence="9 29" id="KW-0812">Transmembrane</keyword>
<comment type="cofactor">
    <cofactor evidence="25">
        <name>Mg(2+)</name>
        <dbReference type="ChEBI" id="CHEBI:18420"/>
    </cofactor>
    <cofactor evidence="25">
        <name>Mn(2+)</name>
        <dbReference type="ChEBI" id="CHEBI:29035"/>
    </cofactor>
    <text evidence="25">Probably binds two magnesium or manganese ions per subunit.</text>
</comment>
<accession>A0AAV1HGH4</accession>
<comment type="catalytic activity">
    <reaction evidence="1">
        <text>Exonucleolytic cleavage in the 3'- to 5'-direction to yield nucleoside 5'-phosphates.</text>
        <dbReference type="EC" id="3.1.11.2"/>
    </reaction>
</comment>
<feature type="transmembrane region" description="Helical" evidence="29">
    <location>
        <begin position="886"/>
        <end position="909"/>
    </location>
</feature>
<dbReference type="GO" id="GO:0005886">
    <property type="term" value="C:plasma membrane"/>
    <property type="evidence" value="ECO:0007669"/>
    <property type="project" value="TreeGrafter"/>
</dbReference>
<evidence type="ECO:0000256" key="24">
    <source>
        <dbReference type="PIRSR" id="PIRSR604808-1"/>
    </source>
</evidence>
<feature type="compositionally biased region" description="Basic and acidic residues" evidence="28">
    <location>
        <begin position="456"/>
        <end position="468"/>
    </location>
</feature>
<feature type="transmembrane region" description="Helical" evidence="29">
    <location>
        <begin position="929"/>
        <end position="950"/>
    </location>
</feature>
<dbReference type="GO" id="GO:0089709">
    <property type="term" value="P:L-histidine transmembrane transport"/>
    <property type="evidence" value="ECO:0007669"/>
    <property type="project" value="TreeGrafter"/>
</dbReference>
<keyword evidence="15" id="KW-0378">Hydrolase</keyword>
<evidence type="ECO:0000256" key="21">
    <source>
        <dbReference type="ARBA" id="ARBA00023136"/>
    </source>
</evidence>
<feature type="active site" description="Proton donor/acceptor" evidence="24">
    <location>
        <position position="182"/>
    </location>
</feature>
<keyword evidence="32" id="KW-1185">Reference proteome</keyword>
<dbReference type="InterPro" id="IPR010666">
    <property type="entry name" value="Znf_GRF"/>
</dbReference>
<feature type="binding site" evidence="25">
    <location>
        <position position="182"/>
    </location>
    <ligand>
        <name>Mg(2+)</name>
        <dbReference type="ChEBI" id="CHEBI:18420"/>
        <label>1</label>
    </ligand>
</feature>
<dbReference type="GO" id="GO:0004519">
    <property type="term" value="F:endonuclease activity"/>
    <property type="evidence" value="ECO:0007669"/>
    <property type="project" value="UniProtKB-KW"/>
</dbReference>
<evidence type="ECO:0000256" key="15">
    <source>
        <dbReference type="ARBA" id="ARBA00022801"/>
    </source>
</evidence>
<proteinExistence type="inferred from homology"/>
<keyword evidence="22" id="KW-0234">DNA repair</keyword>
<evidence type="ECO:0000256" key="25">
    <source>
        <dbReference type="PIRSR" id="PIRSR604808-2"/>
    </source>
</evidence>
<dbReference type="InterPro" id="IPR005135">
    <property type="entry name" value="Endo/exonuclease/phosphatase"/>
</dbReference>
<feature type="region of interest" description="Disordered" evidence="28">
    <location>
        <begin position="347"/>
        <end position="497"/>
    </location>
</feature>
<evidence type="ECO:0000256" key="27">
    <source>
        <dbReference type="PROSITE-ProRule" id="PRU01343"/>
    </source>
</evidence>
<feature type="transmembrane region" description="Helical" evidence="29">
    <location>
        <begin position="786"/>
        <end position="807"/>
    </location>
</feature>
<keyword evidence="10" id="KW-0540">Nuclease</keyword>
<keyword evidence="14 27" id="KW-0863">Zinc-finger</keyword>
<feature type="transmembrane region" description="Helical" evidence="29">
    <location>
        <begin position="642"/>
        <end position="663"/>
    </location>
</feature>
<dbReference type="Proteomes" id="UP001178508">
    <property type="component" value="Chromosome 22"/>
</dbReference>